<reference evidence="2 3" key="1">
    <citation type="submission" date="2018-12" db="EMBL/GenBank/DDBJ databases">
        <authorList>
            <consortium name="Pathogen Informatics"/>
        </authorList>
    </citation>
    <scope>NUCLEOTIDE SEQUENCE [LARGE SCALE GENOMIC DNA]</scope>
    <source>
        <strain evidence="2 3">NCTC10485</strain>
    </source>
</reference>
<proteinExistence type="predicted"/>
<feature type="compositionally biased region" description="Basic and acidic residues" evidence="1">
    <location>
        <begin position="547"/>
        <end position="575"/>
    </location>
</feature>
<evidence type="ECO:0000256" key="1">
    <source>
        <dbReference type="SAM" id="MobiDB-lite"/>
    </source>
</evidence>
<feature type="compositionally biased region" description="Basic and acidic residues" evidence="1">
    <location>
        <begin position="481"/>
        <end position="516"/>
    </location>
</feature>
<feature type="compositionally biased region" description="Acidic residues" evidence="1">
    <location>
        <begin position="447"/>
        <end position="468"/>
    </location>
</feature>
<dbReference type="Proteomes" id="UP000282551">
    <property type="component" value="Chromosome"/>
</dbReference>
<dbReference type="EMBL" id="LR134355">
    <property type="protein sequence ID" value="VEG45446.1"/>
    <property type="molecule type" value="Genomic_DNA"/>
</dbReference>
<evidence type="ECO:0000313" key="2">
    <source>
        <dbReference type="EMBL" id="VEG45446.1"/>
    </source>
</evidence>
<dbReference type="RefSeq" id="WP_163791993.1">
    <property type="nucleotide sequence ID" value="NZ_AP022604.1"/>
</dbReference>
<organism evidence="2 3">
    <name type="scientific">Mycolicibacterium chitae</name>
    <name type="common">Mycobacterium chitae</name>
    <dbReference type="NCBI Taxonomy" id="1792"/>
    <lineage>
        <taxon>Bacteria</taxon>
        <taxon>Bacillati</taxon>
        <taxon>Actinomycetota</taxon>
        <taxon>Actinomycetes</taxon>
        <taxon>Mycobacteriales</taxon>
        <taxon>Mycobacteriaceae</taxon>
        <taxon>Mycolicibacterium</taxon>
    </lineage>
</organism>
<gene>
    <name evidence="2" type="ORF">NCTC10485_00592</name>
</gene>
<keyword evidence="3" id="KW-1185">Reference proteome</keyword>
<sequence length="575" mass="60736">MQTHLNAEPSGGEREPLPPSSSRRTKLAMAGVAMASAGALALTPVIATPTLPDVQVDRIELARTDAYAMTALDSAFGPYAALVKNLYGEIVAGREVYERVTDPTTESGYRWQLKDQPSLISNVSNASNNLVQTLTNPTVHAGFANAIQNLADPERLLGVLGNLPEYAERLTASGDLGGDFLQNALTTLLIGTDEQEGALPRTLALLSEGKFFAAFSEINYWFLVDGLSAGRQSQIDGGLLSLPGDILLDLGLEPLANVIGHSSMTEYGIDGKPLSANDGLLGRSMIGNLGRALMAPPITAIFQTMEILDDVQEFAKNDQFDLAIAELIAAPAKITSAFLTGYVPGPLMDFEAEAGRGQAFPGIFSPTGPLDFVFKQIPDEIVKGLSAQKLPPADEDDDEGVDGASESPAALVSATDTKVDRKTVAINVDGSAPETPVTEAPAKDAPVTEDETGTVAEGEAETVTEDETGVVTEEGTADEASDAKELTSKDRISLLREQAAEKRAERVEQRKERISNARDAVQRVGSNIRKGLGLPDRAQKPGTSKAGNDDSSKSDSSSKSKSESKSDSKSDSSDD</sequence>
<evidence type="ECO:0000313" key="3">
    <source>
        <dbReference type="Proteomes" id="UP000282551"/>
    </source>
</evidence>
<feature type="region of interest" description="Disordered" evidence="1">
    <location>
        <begin position="1"/>
        <end position="23"/>
    </location>
</feature>
<accession>A0A3S5EHZ9</accession>
<protein>
    <submittedName>
        <fullName evidence="2">Uncharacterized protein</fullName>
    </submittedName>
</protein>
<name>A0A3S5EHZ9_MYCCI</name>
<feature type="region of interest" description="Disordered" evidence="1">
    <location>
        <begin position="386"/>
        <end position="575"/>
    </location>
</feature>
<dbReference type="AlphaFoldDB" id="A0A3S5EHZ9"/>